<proteinExistence type="predicted"/>
<reference evidence="1" key="1">
    <citation type="submission" date="2022-11" db="EMBL/GenBank/DDBJ databases">
        <authorList>
            <person name="Petersen C."/>
        </authorList>
    </citation>
    <scope>NUCLEOTIDE SEQUENCE</scope>
    <source>
        <strain evidence="1">IBT 16849</strain>
    </source>
</reference>
<name>A0A9W9M5T5_9EURO</name>
<dbReference type="AlphaFoldDB" id="A0A9W9M5T5"/>
<gene>
    <name evidence="1" type="ORF">N7472_007346</name>
</gene>
<comment type="caution">
    <text evidence="1">The sequence shown here is derived from an EMBL/GenBank/DDBJ whole genome shotgun (WGS) entry which is preliminary data.</text>
</comment>
<dbReference type="Gene3D" id="1.25.40.10">
    <property type="entry name" value="Tetratricopeptide repeat domain"/>
    <property type="match status" value="1"/>
</dbReference>
<dbReference type="EMBL" id="JAPQKP010000005">
    <property type="protein sequence ID" value="KAJ5188332.1"/>
    <property type="molecule type" value="Genomic_DNA"/>
</dbReference>
<accession>A0A9W9M5T5</accession>
<dbReference type="SUPFAM" id="SSF48452">
    <property type="entry name" value="TPR-like"/>
    <property type="match status" value="1"/>
</dbReference>
<evidence type="ECO:0000313" key="2">
    <source>
        <dbReference type="Proteomes" id="UP001150879"/>
    </source>
</evidence>
<organism evidence="1 2">
    <name type="scientific">Penicillium cf. griseofulvum</name>
    <dbReference type="NCBI Taxonomy" id="2972120"/>
    <lineage>
        <taxon>Eukaryota</taxon>
        <taxon>Fungi</taxon>
        <taxon>Dikarya</taxon>
        <taxon>Ascomycota</taxon>
        <taxon>Pezizomycotina</taxon>
        <taxon>Eurotiomycetes</taxon>
        <taxon>Eurotiomycetidae</taxon>
        <taxon>Eurotiales</taxon>
        <taxon>Aspergillaceae</taxon>
        <taxon>Penicillium</taxon>
    </lineage>
</organism>
<sequence length="236" mass="28011">MKRVHLRHPILALDDAQRRRRKSIAEEKHRLLFNASRHVLQKLHLRFNVSQHAIEELDCHGKLASNWLSIPEIEASYLPDVLRVRDFYVHTTEDWFQIPLKFLTMLDVVAGMLTTPRQAYRDGNFPLGLELLRISNNIFRHYWSDVTREEKDEERASTKFLHACIYIAVQNFDMALNIIEEAKGQYLDQRVKFRCDVQYKDREWLLWACMAKALDGKGCYEMAEEHYRKALKLKPL</sequence>
<dbReference type="InterPro" id="IPR011990">
    <property type="entry name" value="TPR-like_helical_dom_sf"/>
</dbReference>
<protein>
    <submittedName>
        <fullName evidence="1">Uncharacterized protein</fullName>
    </submittedName>
</protein>
<keyword evidence="2" id="KW-1185">Reference proteome</keyword>
<reference evidence="1" key="2">
    <citation type="journal article" date="2023" name="IMA Fungus">
        <title>Comparative genomic study of the Penicillium genus elucidates a diverse pangenome and 15 lateral gene transfer events.</title>
        <authorList>
            <person name="Petersen C."/>
            <person name="Sorensen T."/>
            <person name="Nielsen M.R."/>
            <person name="Sondergaard T.E."/>
            <person name="Sorensen J.L."/>
            <person name="Fitzpatrick D.A."/>
            <person name="Frisvad J.C."/>
            <person name="Nielsen K.L."/>
        </authorList>
    </citation>
    <scope>NUCLEOTIDE SEQUENCE</scope>
    <source>
        <strain evidence="1">IBT 16849</strain>
    </source>
</reference>
<dbReference type="Proteomes" id="UP001150879">
    <property type="component" value="Unassembled WGS sequence"/>
</dbReference>
<evidence type="ECO:0000313" key="1">
    <source>
        <dbReference type="EMBL" id="KAJ5188332.1"/>
    </source>
</evidence>